<dbReference type="InterPro" id="IPR013149">
    <property type="entry name" value="ADH-like_C"/>
</dbReference>
<dbReference type="InterPro" id="IPR013154">
    <property type="entry name" value="ADH-like_N"/>
</dbReference>
<evidence type="ECO:0000259" key="3">
    <source>
        <dbReference type="Pfam" id="PF08240"/>
    </source>
</evidence>
<accession>A0ABW4MRQ1</accession>
<feature type="domain" description="Alcohol dehydrogenase-like C-terminal" evidence="2">
    <location>
        <begin position="172"/>
        <end position="298"/>
    </location>
</feature>
<sequence length="337" mass="36047">MLELKAIVYEGPQTVNVQEREMPAVKEGWALIKASHAGICGTDLIIYGGTHPRAAAPLIPGHEFSGTIVSDHPTLKPGTPVTVNPLLSCGTCPPCQSGQAHVCETLQLVGIDCDGGMGEYVQAPIDKIIPLPEGVSLKLGALMEPIAVGVHAVRQVGFVPGDEALVYGAGTIGLCVALSLKNLGARRVVIVETNPDRIKKAEELGFTAIHSLTQDVKEVVLAETNGSGFDFVFDCAGHPAVATQVTEVVKVRGTVVIVASYKNPAALQLQQGMFKELSIRFVRVYTHKDFEIAAELVAKEPNFEKIITHVLPPEEAQKGFELLTTPSDAVKVMYHFE</sequence>
<keyword evidence="1" id="KW-0560">Oxidoreductase</keyword>
<dbReference type="InterPro" id="IPR050129">
    <property type="entry name" value="Zn_alcohol_dh"/>
</dbReference>
<dbReference type="PANTHER" id="PTHR43401:SF2">
    <property type="entry name" value="L-THREONINE 3-DEHYDROGENASE"/>
    <property type="match status" value="1"/>
</dbReference>
<comment type="caution">
    <text evidence="4">The sequence shown here is derived from an EMBL/GenBank/DDBJ whole genome shotgun (WGS) entry which is preliminary data.</text>
</comment>
<name>A0ABW4MRQ1_9BACI</name>
<dbReference type="SUPFAM" id="SSF51735">
    <property type="entry name" value="NAD(P)-binding Rossmann-fold domains"/>
    <property type="match status" value="1"/>
</dbReference>
<dbReference type="SUPFAM" id="SSF50129">
    <property type="entry name" value="GroES-like"/>
    <property type="match status" value="1"/>
</dbReference>
<dbReference type="InterPro" id="IPR011032">
    <property type="entry name" value="GroES-like_sf"/>
</dbReference>
<dbReference type="EMBL" id="JBHUEK010000025">
    <property type="protein sequence ID" value="MFD1780248.1"/>
    <property type="molecule type" value="Genomic_DNA"/>
</dbReference>
<dbReference type="InterPro" id="IPR036291">
    <property type="entry name" value="NAD(P)-bd_dom_sf"/>
</dbReference>
<dbReference type="Pfam" id="PF08240">
    <property type="entry name" value="ADH_N"/>
    <property type="match status" value="1"/>
</dbReference>
<gene>
    <name evidence="4" type="ORF">ACFSFW_16410</name>
</gene>
<dbReference type="Gene3D" id="3.40.50.720">
    <property type="entry name" value="NAD(P)-binding Rossmann-like Domain"/>
    <property type="match status" value="1"/>
</dbReference>
<evidence type="ECO:0000313" key="4">
    <source>
        <dbReference type="EMBL" id="MFD1780248.1"/>
    </source>
</evidence>
<keyword evidence="5" id="KW-1185">Reference proteome</keyword>
<organism evidence="4 5">
    <name type="scientific">Fredinandcohnia salidurans</name>
    <dbReference type="NCBI Taxonomy" id="2595041"/>
    <lineage>
        <taxon>Bacteria</taxon>
        <taxon>Bacillati</taxon>
        <taxon>Bacillota</taxon>
        <taxon>Bacilli</taxon>
        <taxon>Bacillales</taxon>
        <taxon>Bacillaceae</taxon>
        <taxon>Fredinandcohnia</taxon>
    </lineage>
</organism>
<feature type="domain" description="Alcohol dehydrogenase-like N-terminal" evidence="3">
    <location>
        <begin position="27"/>
        <end position="133"/>
    </location>
</feature>
<dbReference type="PANTHER" id="PTHR43401">
    <property type="entry name" value="L-THREONINE 3-DEHYDROGENASE"/>
    <property type="match status" value="1"/>
</dbReference>
<dbReference type="Proteomes" id="UP001597227">
    <property type="component" value="Unassembled WGS sequence"/>
</dbReference>
<dbReference type="Pfam" id="PF00107">
    <property type="entry name" value="ADH_zinc_N"/>
    <property type="match status" value="1"/>
</dbReference>
<dbReference type="Gene3D" id="3.90.180.10">
    <property type="entry name" value="Medium-chain alcohol dehydrogenases, catalytic domain"/>
    <property type="match status" value="1"/>
</dbReference>
<proteinExistence type="predicted"/>
<reference evidence="5" key="1">
    <citation type="journal article" date="2019" name="Int. J. Syst. Evol. Microbiol.">
        <title>The Global Catalogue of Microorganisms (GCM) 10K type strain sequencing project: providing services to taxonomists for standard genome sequencing and annotation.</title>
        <authorList>
            <consortium name="The Broad Institute Genomics Platform"/>
            <consortium name="The Broad Institute Genome Sequencing Center for Infectious Disease"/>
            <person name="Wu L."/>
            <person name="Ma J."/>
        </authorList>
    </citation>
    <scope>NUCLEOTIDE SEQUENCE [LARGE SCALE GENOMIC DNA]</scope>
    <source>
        <strain evidence="5">CCUG 15531</strain>
    </source>
</reference>
<evidence type="ECO:0000313" key="5">
    <source>
        <dbReference type="Proteomes" id="UP001597227"/>
    </source>
</evidence>
<evidence type="ECO:0000256" key="1">
    <source>
        <dbReference type="ARBA" id="ARBA00023002"/>
    </source>
</evidence>
<protein>
    <submittedName>
        <fullName evidence="4">Zinc-binding dehydrogenase</fullName>
    </submittedName>
</protein>
<evidence type="ECO:0000259" key="2">
    <source>
        <dbReference type="Pfam" id="PF00107"/>
    </source>
</evidence>